<name>X1FCL9_9ZZZZ</name>
<organism evidence="1">
    <name type="scientific">marine sediment metagenome</name>
    <dbReference type="NCBI Taxonomy" id="412755"/>
    <lineage>
        <taxon>unclassified sequences</taxon>
        <taxon>metagenomes</taxon>
        <taxon>ecological metagenomes</taxon>
    </lineage>
</organism>
<gene>
    <name evidence="1" type="ORF">S03H2_23116</name>
</gene>
<dbReference type="AlphaFoldDB" id="X1FCL9"/>
<accession>X1FCL9</accession>
<dbReference type="EMBL" id="BARU01012573">
    <property type="protein sequence ID" value="GAH42722.1"/>
    <property type="molecule type" value="Genomic_DNA"/>
</dbReference>
<evidence type="ECO:0000313" key="1">
    <source>
        <dbReference type="EMBL" id="GAH42722.1"/>
    </source>
</evidence>
<protein>
    <submittedName>
        <fullName evidence="1">Uncharacterized protein</fullName>
    </submittedName>
</protein>
<comment type="caution">
    <text evidence="1">The sequence shown here is derived from an EMBL/GenBank/DDBJ whole genome shotgun (WGS) entry which is preliminary data.</text>
</comment>
<reference evidence="1" key="1">
    <citation type="journal article" date="2014" name="Front. Microbiol.">
        <title>High frequency of phylogenetically diverse reductive dehalogenase-homologous genes in deep subseafloor sedimentary metagenomes.</title>
        <authorList>
            <person name="Kawai M."/>
            <person name="Futagami T."/>
            <person name="Toyoda A."/>
            <person name="Takaki Y."/>
            <person name="Nishi S."/>
            <person name="Hori S."/>
            <person name="Arai W."/>
            <person name="Tsubouchi T."/>
            <person name="Morono Y."/>
            <person name="Uchiyama I."/>
            <person name="Ito T."/>
            <person name="Fujiyama A."/>
            <person name="Inagaki F."/>
            <person name="Takami H."/>
        </authorList>
    </citation>
    <scope>NUCLEOTIDE SEQUENCE</scope>
    <source>
        <strain evidence="1">Expedition CK06-06</strain>
    </source>
</reference>
<sequence length="65" mass="7586">MARNLRKVIKDIQAELEEKQNVPINDFKKAFMIVSGYGKNKINEWTWQFEELDLIKISGGIVTFV</sequence>
<proteinExistence type="predicted"/>